<gene>
    <name evidence="4" type="primary">ERCC8</name>
    <name evidence="4" type="ORF">Anas_09998</name>
</gene>
<feature type="repeat" description="WD" evidence="3">
    <location>
        <begin position="226"/>
        <end position="257"/>
    </location>
</feature>
<dbReference type="PROSITE" id="PS00678">
    <property type="entry name" value="WD_REPEATS_1"/>
    <property type="match status" value="1"/>
</dbReference>
<dbReference type="InterPro" id="IPR001680">
    <property type="entry name" value="WD40_rpt"/>
</dbReference>
<dbReference type="PROSITE" id="PS50082">
    <property type="entry name" value="WD_REPEATS_2"/>
    <property type="match status" value="2"/>
</dbReference>
<feature type="repeat" description="WD" evidence="3">
    <location>
        <begin position="330"/>
        <end position="349"/>
    </location>
</feature>
<dbReference type="OrthoDB" id="427795at2759"/>
<comment type="caution">
    <text evidence="4">The sequence shown here is derived from an EMBL/GenBank/DDBJ whole genome shotgun (WGS) entry which is preliminary data.</text>
</comment>
<proteinExistence type="predicted"/>
<feature type="non-terminal residue" evidence="4">
    <location>
        <position position="1"/>
    </location>
</feature>
<dbReference type="SUPFAM" id="SSF50978">
    <property type="entry name" value="WD40 repeat-like"/>
    <property type="match status" value="1"/>
</dbReference>
<evidence type="ECO:0000313" key="5">
    <source>
        <dbReference type="Proteomes" id="UP000326759"/>
    </source>
</evidence>
<dbReference type="InterPro" id="IPR036322">
    <property type="entry name" value="WD40_repeat_dom_sf"/>
</dbReference>
<name>A0A5N5SW30_9CRUS</name>
<dbReference type="InterPro" id="IPR042238">
    <property type="entry name" value="Rad28/ERCC8/Ckn1/ATCSA-1"/>
</dbReference>
<keyword evidence="5" id="KW-1185">Reference proteome</keyword>
<dbReference type="GO" id="GO:0000209">
    <property type="term" value="P:protein polyubiquitination"/>
    <property type="evidence" value="ECO:0007669"/>
    <property type="project" value="TreeGrafter"/>
</dbReference>
<dbReference type="Pfam" id="PF00400">
    <property type="entry name" value="WD40"/>
    <property type="match status" value="2"/>
</dbReference>
<keyword evidence="2" id="KW-0677">Repeat</keyword>
<dbReference type="PANTHER" id="PTHR46202:SF1">
    <property type="entry name" value="DNA EXCISION REPAIR PROTEIN ERCC-8"/>
    <property type="match status" value="1"/>
</dbReference>
<evidence type="ECO:0000256" key="2">
    <source>
        <dbReference type="ARBA" id="ARBA00022737"/>
    </source>
</evidence>
<evidence type="ECO:0000256" key="3">
    <source>
        <dbReference type="PROSITE-ProRule" id="PRU00221"/>
    </source>
</evidence>
<dbReference type="Proteomes" id="UP000326759">
    <property type="component" value="Unassembled WGS sequence"/>
</dbReference>
<sequence>VLDRVVSNFHSKNLSEEYQRVFEQHLADGIIEKVDINPSEYVNLTLYRKEQLLKWRLRGISLTPFFANLCNILVLLLEDLQTLPIQTLILGYFFSEILKMYQALPGFIDYLFSPSGRMYFKNNLYGHKLNFILHEKTKQGFINSWEYPCVVKSALSRTHHLTNMKLNSKTKVHYSIRWADLDPVEHRYLIMGRFKAGLELYDTDKSWMTNKFNHIGSIKQNHPCMHPEQITCVQWYPYDAGLVLSSSYSDRKLKIWDPNLLTLADEFHLPSTVTHHHMSSVASGHSLIATALHSGEVVLCDLRTGSASHSLRSKKRSFKPASFVQWSNHDQNILASGGDDNQVRIWDVRFAKACTKILNETNSDFGSICALSFSYDGLWLVSLSSQHKNSVSLWDTKTFKRSKVSIKLATDYSSQPYRIDITRNLYPDCLYIPSCNSIRTYNLYNGSLINTIKCHDRGVKGVIYNPLSADLYAFGGKKNLMVFSPKTLIPERILGEENNEREAKRKKTIDIEDQCQPLIAENLNKIDYSDRWSSDSDASN</sequence>
<dbReference type="GO" id="GO:0043161">
    <property type="term" value="P:proteasome-mediated ubiquitin-dependent protein catabolic process"/>
    <property type="evidence" value="ECO:0007669"/>
    <property type="project" value="TreeGrafter"/>
</dbReference>
<keyword evidence="1 3" id="KW-0853">WD repeat</keyword>
<accession>A0A5N5SW30</accession>
<protein>
    <submittedName>
        <fullName evidence="4">DNA excision repair protein ERCC-8</fullName>
    </submittedName>
</protein>
<evidence type="ECO:0000313" key="4">
    <source>
        <dbReference type="EMBL" id="KAB7498222.1"/>
    </source>
</evidence>
<dbReference type="PANTHER" id="PTHR46202">
    <property type="entry name" value="DNA EXCISION REPAIR PROTEIN ERCC-8"/>
    <property type="match status" value="1"/>
</dbReference>
<dbReference type="EMBL" id="SEYY01019464">
    <property type="protein sequence ID" value="KAB7498222.1"/>
    <property type="molecule type" value="Genomic_DNA"/>
</dbReference>
<reference evidence="4 5" key="1">
    <citation type="journal article" date="2019" name="PLoS Biol.">
        <title>Sex chromosomes control vertical transmission of feminizing Wolbachia symbionts in an isopod.</title>
        <authorList>
            <person name="Becking T."/>
            <person name="Chebbi M.A."/>
            <person name="Giraud I."/>
            <person name="Moumen B."/>
            <person name="Laverre T."/>
            <person name="Caubet Y."/>
            <person name="Peccoud J."/>
            <person name="Gilbert C."/>
            <person name="Cordaux R."/>
        </authorList>
    </citation>
    <scope>NUCLEOTIDE SEQUENCE [LARGE SCALE GENOMIC DNA]</scope>
    <source>
        <strain evidence="4">ANa2</strain>
        <tissue evidence="4">Whole body excluding digestive tract and cuticle</tissue>
    </source>
</reference>
<dbReference type="GO" id="GO:0006283">
    <property type="term" value="P:transcription-coupled nucleotide-excision repair"/>
    <property type="evidence" value="ECO:0007669"/>
    <property type="project" value="InterPro"/>
</dbReference>
<dbReference type="Gene3D" id="2.130.10.10">
    <property type="entry name" value="YVTN repeat-like/Quinoprotein amine dehydrogenase"/>
    <property type="match status" value="1"/>
</dbReference>
<dbReference type="SMART" id="SM00320">
    <property type="entry name" value="WD40"/>
    <property type="match status" value="4"/>
</dbReference>
<dbReference type="GO" id="GO:0031464">
    <property type="term" value="C:Cul4A-RING E3 ubiquitin ligase complex"/>
    <property type="evidence" value="ECO:0007669"/>
    <property type="project" value="TreeGrafter"/>
</dbReference>
<dbReference type="InterPro" id="IPR019775">
    <property type="entry name" value="WD40_repeat_CS"/>
</dbReference>
<dbReference type="GO" id="GO:0000109">
    <property type="term" value="C:nucleotide-excision repair complex"/>
    <property type="evidence" value="ECO:0007669"/>
    <property type="project" value="TreeGrafter"/>
</dbReference>
<evidence type="ECO:0000256" key="1">
    <source>
        <dbReference type="ARBA" id="ARBA00022574"/>
    </source>
</evidence>
<dbReference type="InterPro" id="IPR015943">
    <property type="entry name" value="WD40/YVTN_repeat-like_dom_sf"/>
</dbReference>
<organism evidence="4 5">
    <name type="scientific">Armadillidium nasatum</name>
    <dbReference type="NCBI Taxonomy" id="96803"/>
    <lineage>
        <taxon>Eukaryota</taxon>
        <taxon>Metazoa</taxon>
        <taxon>Ecdysozoa</taxon>
        <taxon>Arthropoda</taxon>
        <taxon>Crustacea</taxon>
        <taxon>Multicrustacea</taxon>
        <taxon>Malacostraca</taxon>
        <taxon>Eumalacostraca</taxon>
        <taxon>Peracarida</taxon>
        <taxon>Isopoda</taxon>
        <taxon>Oniscidea</taxon>
        <taxon>Crinocheta</taxon>
        <taxon>Armadillidiidae</taxon>
        <taxon>Armadillidium</taxon>
    </lineage>
</organism>
<dbReference type="AlphaFoldDB" id="A0A5N5SW30"/>